<dbReference type="GO" id="GO:0009409">
    <property type="term" value="P:response to cold"/>
    <property type="evidence" value="ECO:0007669"/>
    <property type="project" value="TreeGrafter"/>
</dbReference>
<dbReference type="InterPro" id="IPR027417">
    <property type="entry name" value="P-loop_NTPase"/>
</dbReference>
<dbReference type="AlphaFoldDB" id="A0AAD6GH10"/>
<evidence type="ECO:0000259" key="8">
    <source>
        <dbReference type="PROSITE" id="PS51195"/>
    </source>
</evidence>
<evidence type="ECO:0000256" key="1">
    <source>
        <dbReference type="ARBA" id="ARBA00012552"/>
    </source>
</evidence>
<evidence type="ECO:0000256" key="7">
    <source>
        <dbReference type="SAM" id="MobiDB-lite"/>
    </source>
</evidence>
<feature type="short sequence motif" description="Q motif" evidence="6">
    <location>
        <begin position="72"/>
        <end position="100"/>
    </location>
</feature>
<accession>A0AAD6GH10</accession>
<name>A0AAD6GH10_9EURO</name>
<proteinExistence type="predicted"/>
<dbReference type="SUPFAM" id="SSF52540">
    <property type="entry name" value="P-loop containing nucleoside triphosphate hydrolases"/>
    <property type="match status" value="1"/>
</dbReference>
<keyword evidence="4" id="KW-0347">Helicase</keyword>
<dbReference type="EMBL" id="JAQIZZ010000005">
    <property type="protein sequence ID" value="KAJ5541710.1"/>
    <property type="molecule type" value="Genomic_DNA"/>
</dbReference>
<dbReference type="InterPro" id="IPR014014">
    <property type="entry name" value="RNA_helicase_DEAD_Q_motif"/>
</dbReference>
<evidence type="ECO:0000256" key="6">
    <source>
        <dbReference type="PROSITE-ProRule" id="PRU00552"/>
    </source>
</evidence>
<keyword evidence="10" id="KW-1185">Reference proteome</keyword>
<reference evidence="9 10" key="1">
    <citation type="journal article" date="2023" name="IMA Fungus">
        <title>Comparative genomic study of the Penicillium genus elucidates a diverse pangenome and 15 lateral gene transfer events.</title>
        <authorList>
            <person name="Petersen C."/>
            <person name="Sorensen T."/>
            <person name="Nielsen M.R."/>
            <person name="Sondergaard T.E."/>
            <person name="Sorensen J.L."/>
            <person name="Fitzpatrick D.A."/>
            <person name="Frisvad J.C."/>
            <person name="Nielsen K.L."/>
        </authorList>
    </citation>
    <scope>NUCLEOTIDE SEQUENCE [LARGE SCALE GENOMIC DNA]</scope>
    <source>
        <strain evidence="9 10">IBT 35679</strain>
    </source>
</reference>
<evidence type="ECO:0000313" key="9">
    <source>
        <dbReference type="EMBL" id="KAJ5541710.1"/>
    </source>
</evidence>
<keyword evidence="2" id="KW-0547">Nucleotide-binding</keyword>
<evidence type="ECO:0000256" key="2">
    <source>
        <dbReference type="ARBA" id="ARBA00022741"/>
    </source>
</evidence>
<evidence type="ECO:0000256" key="4">
    <source>
        <dbReference type="ARBA" id="ARBA00022806"/>
    </source>
</evidence>
<feature type="domain" description="DEAD-box RNA helicase Q" evidence="8">
    <location>
        <begin position="72"/>
        <end position="100"/>
    </location>
</feature>
<dbReference type="GO" id="GO:0005829">
    <property type="term" value="C:cytosol"/>
    <property type="evidence" value="ECO:0007669"/>
    <property type="project" value="TreeGrafter"/>
</dbReference>
<evidence type="ECO:0000313" key="10">
    <source>
        <dbReference type="Proteomes" id="UP001220324"/>
    </source>
</evidence>
<gene>
    <name evidence="9" type="ORF">N7494_006786</name>
</gene>
<feature type="region of interest" description="Disordered" evidence="7">
    <location>
        <begin position="1"/>
        <end position="52"/>
    </location>
</feature>
<evidence type="ECO:0000256" key="5">
    <source>
        <dbReference type="ARBA" id="ARBA00022840"/>
    </source>
</evidence>
<dbReference type="GO" id="GO:0033592">
    <property type="term" value="F:RNA strand annealing activity"/>
    <property type="evidence" value="ECO:0007669"/>
    <property type="project" value="TreeGrafter"/>
</dbReference>
<dbReference type="Proteomes" id="UP001220324">
    <property type="component" value="Unassembled WGS sequence"/>
</dbReference>
<dbReference type="PANTHER" id="PTHR47963:SF8">
    <property type="entry name" value="ATP-DEPENDENT RNA HELICASE DEAD"/>
    <property type="match status" value="1"/>
</dbReference>
<dbReference type="Gene3D" id="3.40.50.300">
    <property type="entry name" value="P-loop containing nucleotide triphosphate hydrolases"/>
    <property type="match status" value="1"/>
</dbReference>
<organism evidence="9 10">
    <name type="scientific">Penicillium frequentans</name>
    <dbReference type="NCBI Taxonomy" id="3151616"/>
    <lineage>
        <taxon>Eukaryota</taxon>
        <taxon>Fungi</taxon>
        <taxon>Dikarya</taxon>
        <taxon>Ascomycota</taxon>
        <taxon>Pezizomycotina</taxon>
        <taxon>Eurotiomycetes</taxon>
        <taxon>Eurotiomycetidae</taxon>
        <taxon>Eurotiales</taxon>
        <taxon>Aspergillaceae</taxon>
        <taxon>Penicillium</taxon>
    </lineage>
</organism>
<dbReference type="GO" id="GO:0005840">
    <property type="term" value="C:ribosome"/>
    <property type="evidence" value="ECO:0007669"/>
    <property type="project" value="TreeGrafter"/>
</dbReference>
<dbReference type="PANTHER" id="PTHR47963">
    <property type="entry name" value="DEAD-BOX ATP-DEPENDENT RNA HELICASE 47, MITOCHONDRIAL"/>
    <property type="match status" value="1"/>
</dbReference>
<dbReference type="EC" id="3.6.4.13" evidence="1"/>
<dbReference type="GO" id="GO:0005524">
    <property type="term" value="F:ATP binding"/>
    <property type="evidence" value="ECO:0007669"/>
    <property type="project" value="UniProtKB-KW"/>
</dbReference>
<dbReference type="PROSITE" id="PS51195">
    <property type="entry name" value="Q_MOTIF"/>
    <property type="match status" value="1"/>
</dbReference>
<dbReference type="Pfam" id="PF00270">
    <property type="entry name" value="DEAD"/>
    <property type="match status" value="1"/>
</dbReference>
<dbReference type="InterPro" id="IPR011545">
    <property type="entry name" value="DEAD/DEAH_box_helicase_dom"/>
</dbReference>
<evidence type="ECO:0000256" key="3">
    <source>
        <dbReference type="ARBA" id="ARBA00022801"/>
    </source>
</evidence>
<keyword evidence="3" id="KW-0378">Hydrolase</keyword>
<protein>
    <recommendedName>
        <fullName evidence="1">RNA helicase</fullName>
        <ecNumber evidence="1">3.6.4.13</ecNumber>
    </recommendedName>
</protein>
<dbReference type="InterPro" id="IPR050547">
    <property type="entry name" value="DEAD_box_RNA_helicases"/>
</dbReference>
<feature type="compositionally biased region" description="Polar residues" evidence="7">
    <location>
        <begin position="1"/>
        <end position="13"/>
    </location>
</feature>
<comment type="caution">
    <text evidence="9">The sequence shown here is derived from an EMBL/GenBank/DDBJ whole genome shotgun (WGS) entry which is preliminary data.</text>
</comment>
<keyword evidence="5" id="KW-0067">ATP-binding</keyword>
<dbReference type="GO" id="GO:0016787">
    <property type="term" value="F:hydrolase activity"/>
    <property type="evidence" value="ECO:0007669"/>
    <property type="project" value="UniProtKB-KW"/>
</dbReference>
<dbReference type="GO" id="GO:0003724">
    <property type="term" value="F:RNA helicase activity"/>
    <property type="evidence" value="ECO:0007669"/>
    <property type="project" value="UniProtKB-EC"/>
</dbReference>
<sequence length="149" mass="15761">MSETPETTPQTGGSLADRISKPEAPSTDAPEAGQDGAGGGASGSALQEPDYSVEVKLSDLQADPNNPLFSVKTFNDLGLDERILKGLSSMNFRQPSKVQERALPLLMVNPPKNLVGQSQSGTGKTAAFVLNILSRIDLSTEQSQITPRH</sequence>